<feature type="transmembrane region" description="Helical" evidence="5">
    <location>
        <begin position="103"/>
        <end position="129"/>
    </location>
</feature>
<evidence type="ECO:0000256" key="3">
    <source>
        <dbReference type="ARBA" id="ARBA00022989"/>
    </source>
</evidence>
<evidence type="ECO:0000256" key="2">
    <source>
        <dbReference type="ARBA" id="ARBA00022692"/>
    </source>
</evidence>
<reference evidence="6" key="2">
    <citation type="submission" date="2025-08" db="UniProtKB">
        <authorList>
            <consortium name="Ensembl"/>
        </authorList>
    </citation>
    <scope>IDENTIFICATION</scope>
</reference>
<dbReference type="GO" id="GO:0016020">
    <property type="term" value="C:membrane"/>
    <property type="evidence" value="ECO:0007669"/>
    <property type="project" value="UniProtKB-SubCell"/>
</dbReference>
<evidence type="ECO:0000256" key="5">
    <source>
        <dbReference type="SAM" id="Phobius"/>
    </source>
</evidence>
<evidence type="ECO:0000313" key="6">
    <source>
        <dbReference type="Ensembl" id="ENSECRP00000005977.1"/>
    </source>
</evidence>
<dbReference type="Gene3D" id="1.20.1740.10">
    <property type="entry name" value="Amino acid/polyamine transporter I"/>
    <property type="match status" value="1"/>
</dbReference>
<dbReference type="Pfam" id="PF13520">
    <property type="entry name" value="AA_permease_2"/>
    <property type="match status" value="1"/>
</dbReference>
<accession>A0A8C4RRR0</accession>
<protein>
    <recommendedName>
        <fullName evidence="8">B(0,+)-type amino acid transporter 1</fullName>
    </recommendedName>
</protein>
<sequence length="388" mass="41949">MANKNQLFEKVKATGTGAHIILQKSIGYFSGLNLLLGIIVGSGIFISPAGVLRYSRLNVGVALSIWAASGVMSMLGALCYTELGTALPSSGGDYYYVKRGLGPFPAFLLLLVDIILCMPVGISIKAITFAEYATKPFYTDCPTPEMVKKVIAVAVVIILTAVNGVTIKGALWVQKIFTILKMQCLVLIAIGGLVEMAKGNTKNLENAFDGEVPTVAQICLAFYQGLWAYGGWNGLNKAEGKLCFIFKRRPRCCLAVGRPGDLSSRVRPAWSLHVLPVSAWVSSGRSGFLPQSKDMQVRWIGDSKLALVCAWCVGVFVCVLRWVGTLPRIVSCLVPCVGWDWLQKTPVTVCSDSAGCKMDGWTDFLAVWRSGSRSVYLSIIQCPSILSI</sequence>
<keyword evidence="2 5" id="KW-0812">Transmembrane</keyword>
<feature type="transmembrane region" description="Helical" evidence="5">
    <location>
        <begin position="26"/>
        <end position="47"/>
    </location>
</feature>
<dbReference type="GO" id="GO:0015179">
    <property type="term" value="F:L-amino acid transmembrane transporter activity"/>
    <property type="evidence" value="ECO:0007669"/>
    <property type="project" value="TreeGrafter"/>
</dbReference>
<name>A0A8C4RRR0_ERPCA</name>
<dbReference type="Ensembl" id="ENSECRT00000006077.1">
    <property type="protein sequence ID" value="ENSECRP00000005977.1"/>
    <property type="gene ID" value="ENSECRG00000003994.1"/>
</dbReference>
<evidence type="ECO:0008006" key="8">
    <source>
        <dbReference type="Google" id="ProtNLM"/>
    </source>
</evidence>
<feature type="transmembrane region" description="Helical" evidence="5">
    <location>
        <begin position="305"/>
        <end position="324"/>
    </location>
</feature>
<reference evidence="6" key="1">
    <citation type="submission" date="2021-06" db="EMBL/GenBank/DDBJ databases">
        <authorList>
            <consortium name="Wellcome Sanger Institute Data Sharing"/>
        </authorList>
    </citation>
    <scope>NUCLEOTIDE SEQUENCE [LARGE SCALE GENOMIC DNA]</scope>
</reference>
<organism evidence="6 7">
    <name type="scientific">Erpetoichthys calabaricus</name>
    <name type="common">Rope fish</name>
    <name type="synonym">Calamoichthys calabaricus</name>
    <dbReference type="NCBI Taxonomy" id="27687"/>
    <lineage>
        <taxon>Eukaryota</taxon>
        <taxon>Metazoa</taxon>
        <taxon>Chordata</taxon>
        <taxon>Craniata</taxon>
        <taxon>Vertebrata</taxon>
        <taxon>Euteleostomi</taxon>
        <taxon>Actinopterygii</taxon>
        <taxon>Polypteriformes</taxon>
        <taxon>Polypteridae</taxon>
        <taxon>Erpetoichthys</taxon>
    </lineage>
</organism>
<dbReference type="PANTHER" id="PTHR11785">
    <property type="entry name" value="AMINO ACID TRANSPORTER"/>
    <property type="match status" value="1"/>
</dbReference>
<dbReference type="InterPro" id="IPR002293">
    <property type="entry name" value="AA/rel_permease1"/>
</dbReference>
<feature type="transmembrane region" description="Helical" evidence="5">
    <location>
        <begin position="59"/>
        <end position="83"/>
    </location>
</feature>
<evidence type="ECO:0000313" key="7">
    <source>
        <dbReference type="Proteomes" id="UP000694620"/>
    </source>
</evidence>
<comment type="subcellular location">
    <subcellularLocation>
        <location evidence="1">Membrane</location>
        <topology evidence="1">Multi-pass membrane protein</topology>
    </subcellularLocation>
</comment>
<keyword evidence="7" id="KW-1185">Reference proteome</keyword>
<reference evidence="6" key="3">
    <citation type="submission" date="2025-09" db="UniProtKB">
        <authorList>
            <consortium name="Ensembl"/>
        </authorList>
    </citation>
    <scope>IDENTIFICATION</scope>
</reference>
<keyword evidence="4 5" id="KW-0472">Membrane</keyword>
<evidence type="ECO:0000256" key="4">
    <source>
        <dbReference type="ARBA" id="ARBA00023136"/>
    </source>
</evidence>
<feature type="transmembrane region" description="Helical" evidence="5">
    <location>
        <begin position="150"/>
        <end position="170"/>
    </location>
</feature>
<dbReference type="Proteomes" id="UP000694620">
    <property type="component" value="Chromosome 6"/>
</dbReference>
<dbReference type="PANTHER" id="PTHR11785:SF348">
    <property type="entry name" value="ASC-TYPE AMINO ACID TRANSPORTER 2"/>
    <property type="match status" value="1"/>
</dbReference>
<evidence type="ECO:0000256" key="1">
    <source>
        <dbReference type="ARBA" id="ARBA00004141"/>
    </source>
</evidence>
<proteinExistence type="predicted"/>
<dbReference type="InterPro" id="IPR050598">
    <property type="entry name" value="AminoAcid_Transporter"/>
</dbReference>
<keyword evidence="3 5" id="KW-1133">Transmembrane helix</keyword>
<dbReference type="GeneTree" id="ENSGT00940000163578"/>
<dbReference type="AlphaFoldDB" id="A0A8C4RRR0"/>